<comment type="similarity">
    <text evidence="3">Belongs to the NEMF family.</text>
</comment>
<dbReference type="Proteomes" id="UP001175271">
    <property type="component" value="Unassembled WGS sequence"/>
</dbReference>
<feature type="compositionally biased region" description="Basic residues" evidence="8">
    <location>
        <begin position="755"/>
        <end position="769"/>
    </location>
</feature>
<dbReference type="Gene3D" id="2.30.310.10">
    <property type="entry name" value="ibrinogen binding protein from staphylococcus aureus domain"/>
    <property type="match status" value="1"/>
</dbReference>
<feature type="region of interest" description="Disordered" evidence="8">
    <location>
        <begin position="655"/>
        <end position="683"/>
    </location>
</feature>
<dbReference type="InterPro" id="IPR008532">
    <property type="entry name" value="NFACT_RNA-bd"/>
</dbReference>
<evidence type="ECO:0000313" key="12">
    <source>
        <dbReference type="Proteomes" id="UP001175271"/>
    </source>
</evidence>
<reference evidence="11" key="1">
    <citation type="submission" date="2023-06" db="EMBL/GenBank/DDBJ databases">
        <title>Genomic analysis of the entomopathogenic nematode Steinernema hermaphroditum.</title>
        <authorList>
            <person name="Schwarz E.M."/>
            <person name="Heppert J.K."/>
            <person name="Baniya A."/>
            <person name="Schwartz H.T."/>
            <person name="Tan C.-H."/>
            <person name="Antoshechkin I."/>
            <person name="Sternberg P.W."/>
            <person name="Goodrich-Blair H."/>
            <person name="Dillman A.R."/>
        </authorList>
    </citation>
    <scope>NUCLEOTIDE SEQUENCE</scope>
    <source>
        <strain evidence="11">PS9179</strain>
        <tissue evidence="11">Whole animal</tissue>
    </source>
</reference>
<dbReference type="InterPro" id="IPR051608">
    <property type="entry name" value="RQC_Subunit_NEMF"/>
</dbReference>
<comment type="subcellular location">
    <subcellularLocation>
        <location evidence="2">Cytoplasm</location>
    </subcellularLocation>
    <subcellularLocation>
        <location evidence="1">Nucleus</location>
    </subcellularLocation>
</comment>
<feature type="domain" description="NFACT RNA-binding" evidence="9">
    <location>
        <begin position="491"/>
        <end position="604"/>
    </location>
</feature>
<sequence>MKNRFSALDVAASVNDLQSALGMRVVNVYDIDSKTYLIKLQKPEHKCVILFECGKRLHRTSFDWPKAQFPSSFSMKFRKHIKQKRLESIRQLGVDRVVDMQFGEETRACHVIVELYDRGNIVLTDHNYVILNVLRPRTDKDNDVKFSVKERYPVDIARQYEDLPTRDLLQEILGSVKKKDMLKRVLSSKTPFGPPVVEHGLVKTGFPPNYQVTSDEVDDRFIAKVQNSLLEAAKLTDQVRDSKKGFVIYKKEKGHEEDEELKKYEEYHPILFEQFATSTDASMGYEEYESFGDAVDEFYSKIEEQKAQQKSVQAKHEALKKLDNVKKDHLKRVEALRQTQVNQEEKAGRIAANIDFVDRAIMVIQSAIANKLSWSGIDEMRRKAAQQGDPVAQAIAKMDLGSNHITLSLEDPGDSDADSLDVDIDLSLTAYQNSRKYFTDKKAAFIKEQKTIESSEKALRSAQAKTKQALDKVSQKVDILVRQRKPMWFEKFFWFISSENYLVVGGRDAHQNELLVKRYLRPGDVYVHADIRGASSVVVRNKGHRSEEPISPKTLEEAGTMAICYSTAWEAKVVVNSWWVRHDQVTRTAPTGEYLSTGSFMIRGKKNYLLGSQMQMGFGLLFQLDEDSLERHRGERKVCASANESVFDAMSVNTEVEHSLSDEEDNEEEKGSGDSDGEPADFPDIEIGLAATRISHDDQGEEYTILQLGPSTGKGGRRQPTAREQYLQKLRQEEEEAKAEERKKLAMGQADKPLTKRQKHKMDKIRKKYKDQDDEERAVRIELLASANKPKTLKGKRRQRQAEAAAEEARLRYAPRTDKKDEDGKEDKKKAEDVGEVDEVVEEENPREDEDGAAEDDVGEEEDEKEDEEEKILNSLTWKPVDEDTVLNVVAVVAPYQVMNGFKFKVKLTPGTGKRSKAVKTAMSLFQRDKMATSAELKLMAALASADDRLSHNIPGKVRVSAPELFRKKK</sequence>
<proteinExistence type="inferred from homology"/>
<dbReference type="GO" id="GO:1990116">
    <property type="term" value="P:ribosome-associated ubiquitin-dependent protein catabolic process"/>
    <property type="evidence" value="ECO:0007669"/>
    <property type="project" value="TreeGrafter"/>
</dbReference>
<evidence type="ECO:0000256" key="1">
    <source>
        <dbReference type="ARBA" id="ARBA00004123"/>
    </source>
</evidence>
<evidence type="ECO:0000256" key="6">
    <source>
        <dbReference type="ARBA" id="ARBA00023242"/>
    </source>
</evidence>
<accession>A0AA39HF11</accession>
<organism evidence="11 12">
    <name type="scientific">Steinernema hermaphroditum</name>
    <dbReference type="NCBI Taxonomy" id="289476"/>
    <lineage>
        <taxon>Eukaryota</taxon>
        <taxon>Metazoa</taxon>
        <taxon>Ecdysozoa</taxon>
        <taxon>Nematoda</taxon>
        <taxon>Chromadorea</taxon>
        <taxon>Rhabditida</taxon>
        <taxon>Tylenchina</taxon>
        <taxon>Panagrolaimomorpha</taxon>
        <taxon>Strongyloidoidea</taxon>
        <taxon>Steinernematidae</taxon>
        <taxon>Steinernema</taxon>
    </lineage>
</organism>
<keyword evidence="4" id="KW-0963">Cytoplasm</keyword>
<gene>
    <name evidence="11" type="ORF">QR680_017236</name>
</gene>
<feature type="region of interest" description="Disordered" evidence="8">
    <location>
        <begin position="733"/>
        <end position="872"/>
    </location>
</feature>
<keyword evidence="5 7" id="KW-0175">Coiled coil</keyword>
<evidence type="ECO:0000256" key="2">
    <source>
        <dbReference type="ARBA" id="ARBA00004496"/>
    </source>
</evidence>
<evidence type="ECO:0000256" key="3">
    <source>
        <dbReference type="ARBA" id="ARBA00008318"/>
    </source>
</evidence>
<evidence type="ECO:0000256" key="5">
    <source>
        <dbReference type="ARBA" id="ARBA00023054"/>
    </source>
</evidence>
<evidence type="ECO:0000259" key="10">
    <source>
        <dbReference type="Pfam" id="PF11923"/>
    </source>
</evidence>
<dbReference type="GO" id="GO:0000049">
    <property type="term" value="F:tRNA binding"/>
    <property type="evidence" value="ECO:0007669"/>
    <property type="project" value="TreeGrafter"/>
</dbReference>
<keyword evidence="12" id="KW-1185">Reference proteome</keyword>
<dbReference type="PANTHER" id="PTHR15239">
    <property type="entry name" value="NUCLEAR EXPORT MEDIATOR FACTOR NEMF"/>
    <property type="match status" value="1"/>
</dbReference>
<dbReference type="Pfam" id="PF05670">
    <property type="entry name" value="NFACT-R_1"/>
    <property type="match status" value="1"/>
</dbReference>
<dbReference type="Pfam" id="PF11923">
    <property type="entry name" value="NFACT-C"/>
    <property type="match status" value="1"/>
</dbReference>
<feature type="domain" description="NFACT protein C-terminal" evidence="10">
    <location>
        <begin position="867"/>
        <end position="960"/>
    </location>
</feature>
<feature type="compositionally biased region" description="Basic and acidic residues" evidence="8">
    <location>
        <begin position="807"/>
        <end position="833"/>
    </location>
</feature>
<dbReference type="GO" id="GO:0005634">
    <property type="term" value="C:nucleus"/>
    <property type="evidence" value="ECO:0007669"/>
    <property type="project" value="UniProtKB-SubCell"/>
</dbReference>
<dbReference type="GO" id="GO:0005737">
    <property type="term" value="C:cytoplasm"/>
    <property type="evidence" value="ECO:0007669"/>
    <property type="project" value="UniProtKB-SubCell"/>
</dbReference>
<evidence type="ECO:0008006" key="13">
    <source>
        <dbReference type="Google" id="ProtNLM"/>
    </source>
</evidence>
<dbReference type="PANTHER" id="PTHR15239:SF6">
    <property type="entry name" value="RIBOSOME QUALITY CONTROL COMPLEX SUBUNIT NEMF"/>
    <property type="match status" value="1"/>
</dbReference>
<dbReference type="GO" id="GO:0043023">
    <property type="term" value="F:ribosomal large subunit binding"/>
    <property type="evidence" value="ECO:0007669"/>
    <property type="project" value="TreeGrafter"/>
</dbReference>
<dbReference type="GO" id="GO:1990112">
    <property type="term" value="C:RQC complex"/>
    <property type="evidence" value="ECO:0007669"/>
    <property type="project" value="TreeGrafter"/>
</dbReference>
<name>A0AA39HF11_9BILA</name>
<dbReference type="AlphaFoldDB" id="A0AA39HF11"/>
<evidence type="ECO:0000313" key="11">
    <source>
        <dbReference type="EMBL" id="KAK0404006.1"/>
    </source>
</evidence>
<keyword evidence="6" id="KW-0539">Nucleus</keyword>
<dbReference type="FunFam" id="2.30.310.10:FF:000001">
    <property type="entry name" value="Nuclear export mediator factor Nemf"/>
    <property type="match status" value="1"/>
</dbReference>
<feature type="coiled-coil region" evidence="7">
    <location>
        <begin position="302"/>
        <end position="339"/>
    </location>
</feature>
<protein>
    <recommendedName>
        <fullName evidence="13">NFACT RNA-binding domain-containing protein</fullName>
    </recommendedName>
</protein>
<evidence type="ECO:0000259" key="9">
    <source>
        <dbReference type="Pfam" id="PF05670"/>
    </source>
</evidence>
<evidence type="ECO:0000256" key="8">
    <source>
        <dbReference type="SAM" id="MobiDB-lite"/>
    </source>
</evidence>
<evidence type="ECO:0000256" key="7">
    <source>
        <dbReference type="SAM" id="Coils"/>
    </source>
</evidence>
<evidence type="ECO:0000256" key="4">
    <source>
        <dbReference type="ARBA" id="ARBA00022490"/>
    </source>
</evidence>
<comment type="caution">
    <text evidence="11">The sequence shown here is derived from an EMBL/GenBank/DDBJ whole genome shotgun (WGS) entry which is preliminary data.</text>
</comment>
<dbReference type="GO" id="GO:0072344">
    <property type="term" value="P:rescue of stalled ribosome"/>
    <property type="evidence" value="ECO:0007669"/>
    <property type="project" value="TreeGrafter"/>
</dbReference>
<feature type="compositionally biased region" description="Acidic residues" evidence="8">
    <location>
        <begin position="834"/>
        <end position="870"/>
    </location>
</feature>
<dbReference type="InterPro" id="IPR021846">
    <property type="entry name" value="NFACT-C"/>
</dbReference>
<dbReference type="Pfam" id="PF05833">
    <property type="entry name" value="NFACT_N"/>
    <property type="match status" value="1"/>
</dbReference>
<dbReference type="EMBL" id="JAUCMV010000004">
    <property type="protein sequence ID" value="KAK0404006.1"/>
    <property type="molecule type" value="Genomic_DNA"/>
</dbReference>